<evidence type="ECO:0000259" key="1">
    <source>
        <dbReference type="Pfam" id="PF14082"/>
    </source>
</evidence>
<dbReference type="OrthoDB" id="7605024at2"/>
<evidence type="ECO:0000313" key="3">
    <source>
        <dbReference type="Proteomes" id="UP000199701"/>
    </source>
</evidence>
<accession>A0A1I0QUU2</accession>
<gene>
    <name evidence="2" type="ORF">SAMN05421659_109146</name>
</gene>
<dbReference type="Proteomes" id="UP000199701">
    <property type="component" value="Unassembled WGS sequence"/>
</dbReference>
<organism evidence="2 3">
    <name type="scientific">[Clostridium] fimetarium</name>
    <dbReference type="NCBI Taxonomy" id="99656"/>
    <lineage>
        <taxon>Bacteria</taxon>
        <taxon>Bacillati</taxon>
        <taxon>Bacillota</taxon>
        <taxon>Clostridia</taxon>
        <taxon>Lachnospirales</taxon>
        <taxon>Lachnospiraceae</taxon>
    </lineage>
</organism>
<keyword evidence="3" id="KW-1185">Reference proteome</keyword>
<name>A0A1I0QUU2_9FIRM</name>
<sequence length="289" mass="33845">MFKKKYELILDAPKEISWDEYEKITLEEYKNLLLNNSDDEKFFQTFFEENPSYVPGALELFGQSGHYPYMHTLVSQPQIGGPFRRIPDFVWLANDSLTFSPVFIEIEQPSKKMFTTAGNLTANFSQAIGQIYEWKAILNKPVNQLMLFDYFNITNEISKKSFEPQFLLIYGRRAEYENNDLLTGKRTSARHDNIDIISFDRLRPIRDYYQFTSSSVYGKQYNIINIPATYRYRADCADELSKVQRFMQAIDMMNNTSEERKSFLKERYSYWITLGKSDSKGKITGGDGE</sequence>
<dbReference type="InterPro" id="IPR025359">
    <property type="entry name" value="SduA_C"/>
</dbReference>
<protein>
    <recommendedName>
        <fullName evidence="1">Shedu protein SduA C-terminal domain-containing protein</fullName>
    </recommendedName>
</protein>
<proteinExistence type="predicted"/>
<dbReference type="RefSeq" id="WP_092454516.1">
    <property type="nucleotide sequence ID" value="NZ_FOJI01000009.1"/>
</dbReference>
<dbReference type="AlphaFoldDB" id="A0A1I0QUU2"/>
<dbReference type="EMBL" id="FOJI01000009">
    <property type="protein sequence ID" value="SEW31413.1"/>
    <property type="molecule type" value="Genomic_DNA"/>
</dbReference>
<reference evidence="2 3" key="1">
    <citation type="submission" date="2016-10" db="EMBL/GenBank/DDBJ databases">
        <authorList>
            <person name="de Groot N.N."/>
        </authorList>
    </citation>
    <scope>NUCLEOTIDE SEQUENCE [LARGE SCALE GENOMIC DNA]</scope>
    <source>
        <strain evidence="2 3">DSM 9179</strain>
    </source>
</reference>
<feature type="domain" description="Shedu protein SduA C-terminal" evidence="1">
    <location>
        <begin position="38"/>
        <end position="202"/>
    </location>
</feature>
<dbReference type="Pfam" id="PF14082">
    <property type="entry name" value="SduA_C"/>
    <property type="match status" value="1"/>
</dbReference>
<evidence type="ECO:0000313" key="2">
    <source>
        <dbReference type="EMBL" id="SEW31413.1"/>
    </source>
</evidence>